<feature type="compositionally biased region" description="Basic and acidic residues" evidence="1">
    <location>
        <begin position="11"/>
        <end position="25"/>
    </location>
</feature>
<proteinExistence type="predicted"/>
<comment type="caution">
    <text evidence="3">The sequence shown here is derived from an EMBL/GenBank/DDBJ whole genome shotgun (WGS) entry which is preliminary data.</text>
</comment>
<accession>A0A6A1W3B2</accession>
<reference evidence="3 4" key="1">
    <citation type="journal article" date="2019" name="Plant Biotechnol. J.">
        <title>The red bayberry genome and genetic basis of sex determination.</title>
        <authorList>
            <person name="Jia H.M."/>
            <person name="Jia H.J."/>
            <person name="Cai Q.L."/>
            <person name="Wang Y."/>
            <person name="Zhao H.B."/>
            <person name="Yang W.F."/>
            <person name="Wang G.Y."/>
            <person name="Li Y.H."/>
            <person name="Zhan D.L."/>
            <person name="Shen Y.T."/>
            <person name="Niu Q.F."/>
            <person name="Chang L."/>
            <person name="Qiu J."/>
            <person name="Zhao L."/>
            <person name="Xie H.B."/>
            <person name="Fu W.Y."/>
            <person name="Jin J."/>
            <person name="Li X.W."/>
            <person name="Jiao Y."/>
            <person name="Zhou C.C."/>
            <person name="Tu T."/>
            <person name="Chai C.Y."/>
            <person name="Gao J.L."/>
            <person name="Fan L.J."/>
            <person name="van de Weg E."/>
            <person name="Wang J.Y."/>
            <person name="Gao Z.S."/>
        </authorList>
    </citation>
    <scope>NUCLEOTIDE SEQUENCE [LARGE SCALE GENOMIC DNA]</scope>
    <source>
        <tissue evidence="3">Leaves</tissue>
    </source>
</reference>
<evidence type="ECO:0000259" key="2">
    <source>
        <dbReference type="Pfam" id="PF24818"/>
    </source>
</evidence>
<dbReference type="Proteomes" id="UP000516437">
    <property type="component" value="Chromosome 3"/>
</dbReference>
<keyword evidence="4" id="KW-1185">Reference proteome</keyword>
<protein>
    <recommendedName>
        <fullName evidence="2">TRF2/HOY1 PH-like domain-containing protein</fullName>
    </recommendedName>
</protein>
<dbReference type="EMBL" id="RXIC02000021">
    <property type="protein sequence ID" value="KAB1218826.1"/>
    <property type="molecule type" value="Genomic_DNA"/>
</dbReference>
<dbReference type="InterPro" id="IPR057939">
    <property type="entry name" value="TRF2_HOY1_PH"/>
</dbReference>
<feature type="compositionally biased region" description="Polar residues" evidence="1">
    <location>
        <begin position="1"/>
        <end position="10"/>
    </location>
</feature>
<dbReference type="PANTHER" id="PTHR33494">
    <property type="entry name" value="OS02G0793800 PROTEIN"/>
    <property type="match status" value="1"/>
</dbReference>
<organism evidence="3 4">
    <name type="scientific">Morella rubra</name>
    <name type="common">Chinese bayberry</name>
    <dbReference type="NCBI Taxonomy" id="262757"/>
    <lineage>
        <taxon>Eukaryota</taxon>
        <taxon>Viridiplantae</taxon>
        <taxon>Streptophyta</taxon>
        <taxon>Embryophyta</taxon>
        <taxon>Tracheophyta</taxon>
        <taxon>Spermatophyta</taxon>
        <taxon>Magnoliopsida</taxon>
        <taxon>eudicotyledons</taxon>
        <taxon>Gunneridae</taxon>
        <taxon>Pentapetalae</taxon>
        <taxon>rosids</taxon>
        <taxon>fabids</taxon>
        <taxon>Fagales</taxon>
        <taxon>Myricaceae</taxon>
        <taxon>Morella</taxon>
    </lineage>
</organism>
<gene>
    <name evidence="3" type="ORF">CJ030_MR3G007325</name>
</gene>
<evidence type="ECO:0000313" key="4">
    <source>
        <dbReference type="Proteomes" id="UP000516437"/>
    </source>
</evidence>
<name>A0A6A1W3B2_9ROSI</name>
<sequence>MVQLMNSGMESDTKCGKKVGVKLEVEDSSEDQLDPLPKRSRPDPSPQRWNSGPAAAATPPSMYNPLDEPSPLGLRLRKSPSLLDLIQMRLSQENVSKLATLGKKDHKGSSDKLKASNFPGSVLRIGSWEYKSRYEGDLVAKCYYAKHKLVWEVLDGSLKNKIEIQWSDIVAIKANYPDDGPGTLDVVLARRPLFFKETNPQPRKHTLWQATSDFTGGQASMHRQHFLQCPEGVLGKHFEKLIQCDPRLNFLSQQHEIVVECPFFENRVAVFEDPDDPAQMCDLEGGARPALLSLGDVASPSQAQSSSSKNEHDFVGESQNLLQETTSPSSVSPCNHSSLTGVLPSVMDTHSTEEIRCFEGKSSKSVSQLDRIKVPGLLPSMSMSDLVSHITEQMTPDNPVFSGNKQHRRNILEDITQYLFSDSQLTSASEEQSLMSRVNSLCCLLQKDPSTIQNLQASRDDDDDYENGDKKIGEAAGAAAHDENRSVEEFPATGGEPNDASGCKQATAMSRKDSFVDLLVNLPRIASLPQFLFNLPEDSDNQAR</sequence>
<evidence type="ECO:0000256" key="1">
    <source>
        <dbReference type="SAM" id="MobiDB-lite"/>
    </source>
</evidence>
<feature type="domain" description="TRF2/HOY1 PH-like" evidence="2">
    <location>
        <begin position="117"/>
        <end position="234"/>
    </location>
</feature>
<evidence type="ECO:0000313" key="3">
    <source>
        <dbReference type="EMBL" id="KAB1218826.1"/>
    </source>
</evidence>
<dbReference type="PANTHER" id="PTHR33494:SF1">
    <property type="entry name" value="C2H2-TYPE DOMAIN-CONTAINING PROTEIN-RELATED"/>
    <property type="match status" value="1"/>
</dbReference>
<feature type="region of interest" description="Disordered" evidence="1">
    <location>
        <begin position="1"/>
        <end position="71"/>
    </location>
</feature>
<dbReference type="OrthoDB" id="1516808at2759"/>
<dbReference type="Pfam" id="PF24818">
    <property type="entry name" value="PH_TRF2_HOY1"/>
    <property type="match status" value="1"/>
</dbReference>
<dbReference type="AlphaFoldDB" id="A0A6A1W3B2"/>
<feature type="region of interest" description="Disordered" evidence="1">
    <location>
        <begin position="476"/>
        <end position="507"/>
    </location>
</feature>